<keyword evidence="9 13" id="KW-1133">Transmembrane helix</keyword>
<evidence type="ECO:0000256" key="9">
    <source>
        <dbReference type="ARBA" id="ARBA00022989"/>
    </source>
</evidence>
<evidence type="ECO:0000256" key="8">
    <source>
        <dbReference type="ARBA" id="ARBA00022777"/>
    </source>
</evidence>
<dbReference type="Gene3D" id="1.10.8.500">
    <property type="entry name" value="HAMP domain in histidine kinase"/>
    <property type="match status" value="1"/>
</dbReference>
<dbReference type="Pfam" id="PF02518">
    <property type="entry name" value="HATPase_c"/>
    <property type="match status" value="1"/>
</dbReference>
<evidence type="ECO:0000256" key="11">
    <source>
        <dbReference type="ARBA" id="ARBA00023136"/>
    </source>
</evidence>
<feature type="domain" description="HAMP" evidence="15">
    <location>
        <begin position="389"/>
        <end position="441"/>
    </location>
</feature>
<evidence type="ECO:0000256" key="2">
    <source>
        <dbReference type="ARBA" id="ARBA00004651"/>
    </source>
</evidence>
<dbReference type="EC" id="2.7.13.3" evidence="3"/>
<keyword evidence="12" id="KW-0175">Coiled coil</keyword>
<evidence type="ECO:0000256" key="7">
    <source>
        <dbReference type="ARBA" id="ARBA00022692"/>
    </source>
</evidence>
<keyword evidence="7 13" id="KW-0812">Transmembrane</keyword>
<evidence type="ECO:0000256" key="5">
    <source>
        <dbReference type="ARBA" id="ARBA00022553"/>
    </source>
</evidence>
<evidence type="ECO:0000256" key="1">
    <source>
        <dbReference type="ARBA" id="ARBA00000085"/>
    </source>
</evidence>
<dbReference type="EMBL" id="JACJQH010000019">
    <property type="protein sequence ID" value="MBD2196540.1"/>
    <property type="molecule type" value="Genomic_DNA"/>
</dbReference>
<dbReference type="InterPro" id="IPR003660">
    <property type="entry name" value="HAMP_dom"/>
</dbReference>
<dbReference type="SUPFAM" id="SSF158472">
    <property type="entry name" value="HAMP domain-like"/>
    <property type="match status" value="1"/>
</dbReference>
<reference evidence="16 17" key="1">
    <citation type="journal article" date="2020" name="ISME J.">
        <title>Comparative genomics reveals insights into cyanobacterial evolution and habitat adaptation.</title>
        <authorList>
            <person name="Chen M.Y."/>
            <person name="Teng W.K."/>
            <person name="Zhao L."/>
            <person name="Hu C.X."/>
            <person name="Zhou Y.K."/>
            <person name="Han B.P."/>
            <person name="Song L.R."/>
            <person name="Shu W.S."/>
        </authorList>
    </citation>
    <scope>NUCLEOTIDE SEQUENCE [LARGE SCALE GENOMIC DNA]</scope>
    <source>
        <strain evidence="16 17">FACHB-288</strain>
    </source>
</reference>
<dbReference type="Gene3D" id="3.30.450.20">
    <property type="entry name" value="PAS domain"/>
    <property type="match status" value="1"/>
</dbReference>
<dbReference type="SMART" id="SM00304">
    <property type="entry name" value="HAMP"/>
    <property type="match status" value="1"/>
</dbReference>
<evidence type="ECO:0000256" key="12">
    <source>
        <dbReference type="SAM" id="Coils"/>
    </source>
</evidence>
<proteinExistence type="predicted"/>
<dbReference type="InterPro" id="IPR005467">
    <property type="entry name" value="His_kinase_dom"/>
</dbReference>
<comment type="caution">
    <text evidence="16">The sequence shown here is derived from an EMBL/GenBank/DDBJ whole genome shotgun (WGS) entry which is preliminary data.</text>
</comment>
<comment type="subcellular location">
    <subcellularLocation>
        <location evidence="2">Cell membrane</location>
        <topology evidence="2">Multi-pass membrane protein</topology>
    </subcellularLocation>
</comment>
<keyword evidence="11 13" id="KW-0472">Membrane</keyword>
<sequence>MPLRFPMLTDRVTLRLILVVPFVLQIFAAVGLVGYLSFKNGQKAVNELANQLIDKAGQQVDERLNTYLALPVQLNNINIDAIANQEINLNDAISSERYFWRQAKEFRNLNYIGYALTDGREAGAGHWVKGIDLLLYENQGKGRASDYLADRQGKRAQLLQSYDYNPLTEPWYQETIAAGKQIWSQIKAAPITKVAVSDKGKTLKLPDNPLDGGIEYYIAVSAAAPFYDANRKLLGVMSIDLTLTSISDFLRQIQVSPSGQVFIIERNGKLVGSSGQRPILYRKQEQIDRYSIFDAPDRLIQIVGKDLQIQFPTLQAIQKEQDFNIFFNKQKQFVQIKPWRDKYGLDWLVVVVVPESDFMSQINANNHTTMLLCIVALMLAIVLGMYTSQWITQPILRLSQAARAIANGKLDQAVPGSNVQELNNLAQTFNHMAQQLYESFLKLAQTNEQLEQRVEERTAELKNTLQELQQTQARMIQSEKMSSLGQMVAGVAHEINNSVNFIHGNVNFVSEYTQELLELVQLYQIEYPDATAAIQEKISDIDLDFVSEDLRKLLASMQIGTERIREIVKSLRNFSRLDEAEIKEVDIHEGIESTLLILQHRLNPTTDAAAIAIIREYGNLPIVECYPGQLNQALLNIFANAIDALEDIHHRSRQITIRTTVINTQFVQIAIADNGIGMTEDIRQRIFDPFFTTKPVGKGTGMGMSISYQIITQTHHGKLDCYSTPNVGTELLIQIPLRQMDL</sequence>
<dbReference type="InterPro" id="IPR033479">
    <property type="entry name" value="dCache_1"/>
</dbReference>
<dbReference type="CDD" id="cd00082">
    <property type="entry name" value="HisKA"/>
    <property type="match status" value="1"/>
</dbReference>
<keyword evidence="5" id="KW-0597">Phosphoprotein</keyword>
<dbReference type="CDD" id="cd06225">
    <property type="entry name" value="HAMP"/>
    <property type="match status" value="1"/>
</dbReference>
<protein>
    <recommendedName>
        <fullName evidence="3">histidine kinase</fullName>
        <ecNumber evidence="3">2.7.13.3</ecNumber>
    </recommendedName>
</protein>
<dbReference type="PROSITE" id="PS50885">
    <property type="entry name" value="HAMP"/>
    <property type="match status" value="1"/>
</dbReference>
<dbReference type="Gene3D" id="3.30.565.10">
    <property type="entry name" value="Histidine kinase-like ATPase, C-terminal domain"/>
    <property type="match status" value="1"/>
</dbReference>
<dbReference type="InterPro" id="IPR003594">
    <property type="entry name" value="HATPase_dom"/>
</dbReference>
<name>A0ABR8AAT1_9CYAN</name>
<keyword evidence="4" id="KW-1003">Cell membrane</keyword>
<keyword evidence="10" id="KW-0902">Two-component regulatory system</keyword>
<dbReference type="SMART" id="SM00388">
    <property type="entry name" value="HisKA"/>
    <property type="match status" value="1"/>
</dbReference>
<dbReference type="Pfam" id="PF00672">
    <property type="entry name" value="HAMP"/>
    <property type="match status" value="1"/>
</dbReference>
<dbReference type="InterPro" id="IPR036097">
    <property type="entry name" value="HisK_dim/P_sf"/>
</dbReference>
<dbReference type="Pfam" id="PF02743">
    <property type="entry name" value="dCache_1"/>
    <property type="match status" value="1"/>
</dbReference>
<evidence type="ECO:0000256" key="10">
    <source>
        <dbReference type="ARBA" id="ARBA00023012"/>
    </source>
</evidence>
<evidence type="ECO:0000256" key="3">
    <source>
        <dbReference type="ARBA" id="ARBA00012438"/>
    </source>
</evidence>
<evidence type="ECO:0000256" key="4">
    <source>
        <dbReference type="ARBA" id="ARBA00022475"/>
    </source>
</evidence>
<dbReference type="InterPro" id="IPR004358">
    <property type="entry name" value="Sig_transdc_His_kin-like_C"/>
</dbReference>
<dbReference type="Proteomes" id="UP000658514">
    <property type="component" value="Unassembled WGS sequence"/>
</dbReference>
<dbReference type="PROSITE" id="PS50109">
    <property type="entry name" value="HIS_KIN"/>
    <property type="match status" value="1"/>
</dbReference>
<dbReference type="InterPro" id="IPR003661">
    <property type="entry name" value="HisK_dim/P_dom"/>
</dbReference>
<evidence type="ECO:0000313" key="16">
    <source>
        <dbReference type="EMBL" id="MBD2196540.1"/>
    </source>
</evidence>
<dbReference type="GO" id="GO:0016301">
    <property type="term" value="F:kinase activity"/>
    <property type="evidence" value="ECO:0007669"/>
    <property type="project" value="UniProtKB-KW"/>
</dbReference>
<evidence type="ECO:0000256" key="13">
    <source>
        <dbReference type="SAM" id="Phobius"/>
    </source>
</evidence>
<dbReference type="PANTHER" id="PTHR43065:SF50">
    <property type="entry name" value="HISTIDINE KINASE"/>
    <property type="match status" value="1"/>
</dbReference>
<dbReference type="PRINTS" id="PR00344">
    <property type="entry name" value="BCTRLSENSOR"/>
</dbReference>
<keyword evidence="8 16" id="KW-0418">Kinase</keyword>
<comment type="catalytic activity">
    <reaction evidence="1">
        <text>ATP + protein L-histidine = ADP + protein N-phospho-L-histidine.</text>
        <dbReference type="EC" id="2.7.13.3"/>
    </reaction>
</comment>
<evidence type="ECO:0000313" key="17">
    <source>
        <dbReference type="Proteomes" id="UP000658514"/>
    </source>
</evidence>
<evidence type="ECO:0000259" key="15">
    <source>
        <dbReference type="PROSITE" id="PS50885"/>
    </source>
</evidence>
<dbReference type="PANTHER" id="PTHR43065">
    <property type="entry name" value="SENSOR HISTIDINE KINASE"/>
    <property type="match status" value="1"/>
</dbReference>
<feature type="domain" description="Histidine kinase" evidence="14">
    <location>
        <begin position="490"/>
        <end position="739"/>
    </location>
</feature>
<dbReference type="Gene3D" id="1.10.287.130">
    <property type="match status" value="1"/>
</dbReference>
<dbReference type="SUPFAM" id="SSF55874">
    <property type="entry name" value="ATPase domain of HSP90 chaperone/DNA topoisomerase II/histidine kinase"/>
    <property type="match status" value="1"/>
</dbReference>
<feature type="coiled-coil region" evidence="12">
    <location>
        <begin position="433"/>
        <end position="481"/>
    </location>
</feature>
<feature type="transmembrane region" description="Helical" evidence="13">
    <location>
        <begin position="12"/>
        <end position="38"/>
    </location>
</feature>
<accession>A0ABR8AAT1</accession>
<keyword evidence="6" id="KW-0808">Transferase</keyword>
<organism evidence="16 17">
    <name type="scientific">Calothrix parietina FACHB-288</name>
    <dbReference type="NCBI Taxonomy" id="2692896"/>
    <lineage>
        <taxon>Bacteria</taxon>
        <taxon>Bacillati</taxon>
        <taxon>Cyanobacteriota</taxon>
        <taxon>Cyanophyceae</taxon>
        <taxon>Nostocales</taxon>
        <taxon>Calotrichaceae</taxon>
        <taxon>Calothrix</taxon>
    </lineage>
</organism>
<dbReference type="InterPro" id="IPR036890">
    <property type="entry name" value="HATPase_C_sf"/>
</dbReference>
<keyword evidence="17" id="KW-1185">Reference proteome</keyword>
<evidence type="ECO:0000256" key="6">
    <source>
        <dbReference type="ARBA" id="ARBA00022679"/>
    </source>
</evidence>
<feature type="transmembrane region" description="Helical" evidence="13">
    <location>
        <begin position="369"/>
        <end position="387"/>
    </location>
</feature>
<dbReference type="SUPFAM" id="SSF47384">
    <property type="entry name" value="Homodimeric domain of signal transducing histidine kinase"/>
    <property type="match status" value="1"/>
</dbReference>
<gene>
    <name evidence="16" type="ORF">H6G24_13700</name>
</gene>
<dbReference type="SMART" id="SM00387">
    <property type="entry name" value="HATPase_c"/>
    <property type="match status" value="1"/>
</dbReference>
<evidence type="ECO:0000259" key="14">
    <source>
        <dbReference type="PROSITE" id="PS50109"/>
    </source>
</evidence>